<protein>
    <submittedName>
        <fullName evidence="1">Uncharacterized protein</fullName>
    </submittedName>
</protein>
<evidence type="ECO:0000313" key="1">
    <source>
        <dbReference type="EMBL" id="AMM44939.1"/>
    </source>
</evidence>
<dbReference type="RefSeq" id="YP_009302528.1">
    <property type="nucleotide sequence ID" value="NC_031245.1"/>
</dbReference>
<gene>
    <name evidence="1" type="ORF">SP15_141</name>
</gene>
<organism evidence="1 2">
    <name type="scientific">Bacillus phage SP-15</name>
    <dbReference type="NCBI Taxonomy" id="1792032"/>
    <lineage>
        <taxon>Viruses</taxon>
        <taxon>Duplodnaviria</taxon>
        <taxon>Heunggongvirae</taxon>
        <taxon>Uroviricota</taxon>
        <taxon>Caudoviricetes</taxon>
        <taxon>Thornevirus</taxon>
        <taxon>Thornevirus SP15</taxon>
    </lineage>
</organism>
<accession>A0A127AW71</accession>
<dbReference type="GeneID" id="29125308"/>
<sequence>MIIKVFGIGNHSTGFDSKQPPMMGIINRAYCSSGTSKKSKSWGNGFISFSPGIKLYSAPESGETIKASKLTKTISPLVKGLEFEGEFRTTESQQEFLAIFRRSIEEPTHYLITVKSKIREGDGQTEIERLLPDSQGKIVSKAESISKSGSTHSYEAVVLFEKGQIVRTNKATYQVVDQKLVRTGVAKSNE</sequence>
<dbReference type="KEGG" id="vg:29125308"/>
<dbReference type="EMBL" id="KT624200">
    <property type="protein sequence ID" value="AMM44939.1"/>
    <property type="molecule type" value="Genomic_DNA"/>
</dbReference>
<keyword evidence="2" id="KW-1185">Reference proteome</keyword>
<dbReference type="Proteomes" id="UP000203261">
    <property type="component" value="Segment"/>
</dbReference>
<reference evidence="1 2" key="1">
    <citation type="submission" date="2015-08" db="EMBL/GenBank/DDBJ databases">
        <authorList>
            <person name="Babu N.S."/>
            <person name="Beckwith C.J."/>
            <person name="Beseler K.G."/>
            <person name="Brison A."/>
            <person name="Carone J.V."/>
            <person name="Caskin T.P."/>
            <person name="Diamond M."/>
            <person name="Durham M.E."/>
            <person name="Foxe J.M."/>
            <person name="Go M."/>
            <person name="Henderson B.A."/>
            <person name="Jones I.B."/>
            <person name="McGettigan J.A."/>
            <person name="Micheletti S.J."/>
            <person name="Nasrallah M.E."/>
            <person name="Ortiz D."/>
            <person name="Piller C.R."/>
            <person name="Privatt S.R."/>
            <person name="Schneider S.L."/>
            <person name="Sharp S."/>
            <person name="Smith T.C."/>
            <person name="Stanton J.D."/>
            <person name="Ullery H.E."/>
            <person name="Wilson R.J."/>
            <person name="Serrano M.G."/>
            <person name="Buck G."/>
            <person name="Lee V."/>
            <person name="Wang Y."/>
            <person name="Carvalho R."/>
            <person name="Voegtly L."/>
            <person name="Shi R."/>
            <person name="Duckworth R."/>
            <person name="Johnson A."/>
            <person name="Loviza R."/>
            <person name="Walstead R."/>
            <person name="Shah Z."/>
            <person name="Kiflezghi M."/>
            <person name="Wade K."/>
            <person name="Ball S.L."/>
            <person name="Bradley K.W."/>
            <person name="Asai D.J."/>
            <person name="Bowman C.A."/>
            <person name="Russell D.A."/>
            <person name="Pope W.H."/>
            <person name="Jacobs-Sera D."/>
            <person name="Hendrix R.W."/>
            <person name="Hatfull G.F."/>
        </authorList>
    </citation>
    <scope>NUCLEOTIDE SEQUENCE [LARGE SCALE GENOMIC DNA]</scope>
</reference>
<proteinExistence type="predicted"/>
<name>A0A127AW71_9CAUD</name>
<evidence type="ECO:0000313" key="2">
    <source>
        <dbReference type="Proteomes" id="UP000203261"/>
    </source>
</evidence>